<accession>A0A2G9U8E8</accession>
<gene>
    <name evidence="1" type="ORF">TELCIR_11804</name>
</gene>
<name>A0A2G9U8E8_TELCI</name>
<evidence type="ECO:0000313" key="2">
    <source>
        <dbReference type="Proteomes" id="UP000230423"/>
    </source>
</evidence>
<proteinExistence type="predicted"/>
<protein>
    <submittedName>
        <fullName evidence="1">Uncharacterized protein</fullName>
    </submittedName>
</protein>
<dbReference type="AlphaFoldDB" id="A0A2G9U8E8"/>
<dbReference type="OrthoDB" id="5830086at2759"/>
<dbReference type="InterPro" id="IPR036291">
    <property type="entry name" value="NAD(P)-bd_dom_sf"/>
</dbReference>
<dbReference type="Gene3D" id="3.40.50.720">
    <property type="entry name" value="NAD(P)-binding Rossmann-like Domain"/>
    <property type="match status" value="1"/>
</dbReference>
<feature type="non-terminal residue" evidence="1">
    <location>
        <position position="67"/>
    </location>
</feature>
<organism evidence="1 2">
    <name type="scientific">Teladorsagia circumcincta</name>
    <name type="common">Brown stomach worm</name>
    <name type="synonym">Ostertagia circumcincta</name>
    <dbReference type="NCBI Taxonomy" id="45464"/>
    <lineage>
        <taxon>Eukaryota</taxon>
        <taxon>Metazoa</taxon>
        <taxon>Ecdysozoa</taxon>
        <taxon>Nematoda</taxon>
        <taxon>Chromadorea</taxon>
        <taxon>Rhabditida</taxon>
        <taxon>Rhabditina</taxon>
        <taxon>Rhabditomorpha</taxon>
        <taxon>Strongyloidea</taxon>
        <taxon>Trichostrongylidae</taxon>
        <taxon>Teladorsagia</taxon>
    </lineage>
</organism>
<reference evidence="1 2" key="1">
    <citation type="submission" date="2015-09" db="EMBL/GenBank/DDBJ databases">
        <title>Draft genome of the parasitic nematode Teladorsagia circumcincta isolate WARC Sus (inbred).</title>
        <authorList>
            <person name="Mitreva M."/>
        </authorList>
    </citation>
    <scope>NUCLEOTIDE SEQUENCE [LARGE SCALE GENOMIC DNA]</scope>
    <source>
        <strain evidence="1 2">S</strain>
    </source>
</reference>
<dbReference type="SUPFAM" id="SSF51735">
    <property type="entry name" value="NAD(P)-binding Rossmann-fold domains"/>
    <property type="match status" value="1"/>
</dbReference>
<dbReference type="Proteomes" id="UP000230423">
    <property type="component" value="Unassembled WGS sequence"/>
</dbReference>
<keyword evidence="2" id="KW-1185">Reference proteome</keyword>
<dbReference type="EMBL" id="KZ348234">
    <property type="protein sequence ID" value="PIO66483.1"/>
    <property type="molecule type" value="Genomic_DNA"/>
</dbReference>
<evidence type="ECO:0000313" key="1">
    <source>
        <dbReference type="EMBL" id="PIO66483.1"/>
    </source>
</evidence>
<sequence>MMFVLQSKRVYMSPYDATYRVDFWRFSFNHKEVPRLDILICNAGVLRVPKFAKTVDGFERTWQCNYL</sequence>